<dbReference type="Proteomes" id="UP001322138">
    <property type="component" value="Unassembled WGS sequence"/>
</dbReference>
<proteinExistence type="predicted"/>
<protein>
    <submittedName>
        <fullName evidence="1">Uncharacterized protein</fullName>
    </submittedName>
</protein>
<comment type="caution">
    <text evidence="1">The sequence shown here is derived from an EMBL/GenBank/DDBJ whole genome shotgun (WGS) entry which is preliminary data.</text>
</comment>
<accession>A0ABR0F4K3</accession>
<dbReference type="EMBL" id="JAFFGZ010000009">
    <property type="protein sequence ID" value="KAK4638738.1"/>
    <property type="molecule type" value="Genomic_DNA"/>
</dbReference>
<organism evidence="1 2">
    <name type="scientific">Podospora bellae-mahoneyi</name>
    <dbReference type="NCBI Taxonomy" id="2093777"/>
    <lineage>
        <taxon>Eukaryota</taxon>
        <taxon>Fungi</taxon>
        <taxon>Dikarya</taxon>
        <taxon>Ascomycota</taxon>
        <taxon>Pezizomycotina</taxon>
        <taxon>Sordariomycetes</taxon>
        <taxon>Sordariomycetidae</taxon>
        <taxon>Sordariales</taxon>
        <taxon>Podosporaceae</taxon>
        <taxon>Podospora</taxon>
    </lineage>
</organism>
<feature type="non-terminal residue" evidence="1">
    <location>
        <position position="1"/>
    </location>
</feature>
<evidence type="ECO:0000313" key="1">
    <source>
        <dbReference type="EMBL" id="KAK4638738.1"/>
    </source>
</evidence>
<dbReference type="GeneID" id="87892488"/>
<sequence length="96" mass="11045">PWELSAETSTYLVDERLEEVGYHDILCRYTTKYYENVPWAPAMLPSTNKKYDPHLMHFINSVRSLLRRVISASAMTASSKLLLLDMDVQVLLLVGQ</sequence>
<keyword evidence="2" id="KW-1185">Reference proteome</keyword>
<gene>
    <name evidence="1" type="ORF">QC761_0101050</name>
</gene>
<name>A0ABR0F4K3_9PEZI</name>
<dbReference type="RefSeq" id="XP_062727714.1">
    <property type="nucleotide sequence ID" value="XM_062873108.1"/>
</dbReference>
<reference evidence="1 2" key="1">
    <citation type="journal article" date="2023" name="bioRxiv">
        <title>High-quality genome assemblies of four members of thePodospora anserinaspecies complex.</title>
        <authorList>
            <person name="Ament-Velasquez S.L."/>
            <person name="Vogan A.A."/>
            <person name="Wallerman O."/>
            <person name="Hartmann F."/>
            <person name="Gautier V."/>
            <person name="Silar P."/>
            <person name="Giraud T."/>
            <person name="Johannesson H."/>
        </authorList>
    </citation>
    <scope>NUCLEOTIDE SEQUENCE [LARGE SCALE GENOMIC DNA]</scope>
    <source>
        <strain evidence="1 2">CBS 112042</strain>
    </source>
</reference>
<evidence type="ECO:0000313" key="2">
    <source>
        <dbReference type="Proteomes" id="UP001322138"/>
    </source>
</evidence>